<dbReference type="InterPro" id="IPR029016">
    <property type="entry name" value="GAF-like_dom_sf"/>
</dbReference>
<dbReference type="GO" id="GO:0006355">
    <property type="term" value="P:regulation of DNA-templated transcription"/>
    <property type="evidence" value="ECO:0007669"/>
    <property type="project" value="UniProtKB-ARBA"/>
</dbReference>
<evidence type="ECO:0000256" key="2">
    <source>
        <dbReference type="ARBA" id="ARBA00023125"/>
    </source>
</evidence>
<comment type="caution">
    <text evidence="6">The sequence shown here is derived from an EMBL/GenBank/DDBJ whole genome shotgun (WGS) entry which is preliminary data.</text>
</comment>
<dbReference type="SMART" id="SM00346">
    <property type="entry name" value="HTH_ICLR"/>
    <property type="match status" value="1"/>
</dbReference>
<feature type="domain" description="IclR-ED" evidence="5">
    <location>
        <begin position="69"/>
        <end position="252"/>
    </location>
</feature>
<gene>
    <name evidence="6" type="ORF">ACFPFO_03880</name>
</gene>
<dbReference type="EMBL" id="JBHSJG010000012">
    <property type="protein sequence ID" value="MFC4986923.1"/>
    <property type="molecule type" value="Genomic_DNA"/>
</dbReference>
<dbReference type="InterPro" id="IPR005471">
    <property type="entry name" value="Tscrpt_reg_IclR_N"/>
</dbReference>
<protein>
    <submittedName>
        <fullName evidence="6">IclR family transcriptional regulator</fullName>
    </submittedName>
</protein>
<organism evidence="6 7">
    <name type="scientific">Saliphagus infecundisoli</name>
    <dbReference type="NCBI Taxonomy" id="1849069"/>
    <lineage>
        <taxon>Archaea</taxon>
        <taxon>Methanobacteriati</taxon>
        <taxon>Methanobacteriota</taxon>
        <taxon>Stenosarchaea group</taxon>
        <taxon>Halobacteria</taxon>
        <taxon>Halobacteriales</taxon>
        <taxon>Natrialbaceae</taxon>
        <taxon>Saliphagus</taxon>
    </lineage>
</organism>
<feature type="domain" description="HTH iclR-type" evidence="4">
    <location>
        <begin position="9"/>
        <end position="68"/>
    </location>
</feature>
<dbReference type="AlphaFoldDB" id="A0ABD5QB37"/>
<evidence type="ECO:0000259" key="5">
    <source>
        <dbReference type="PROSITE" id="PS51078"/>
    </source>
</evidence>
<sequence>MGTIDPQKNKTTQTSFQVLDGLVRLNGGGVTDLAQDLGMPKSTVYKHLATLRDIGYVKKDGSTYDLGAKFVELNDATLREYRLYRVGQTNVEQLARATGDVVGLFIEENDRGIDLFRIRGNYASKNDITFINSHHLHASAAGKAILSQLSEERRGKILDRNELPQLTEDTITDRAELIEQLEVIRDRGVAFECGEQQRSYHSIATPISSSDTVLGSIYVAGPPDRLSTPRMRQDLAMTLGTTARDIERRLADNE</sequence>
<evidence type="ECO:0000259" key="4">
    <source>
        <dbReference type="PROSITE" id="PS51077"/>
    </source>
</evidence>
<keyword evidence="7" id="KW-1185">Reference proteome</keyword>
<keyword evidence="1" id="KW-0805">Transcription regulation</keyword>
<dbReference type="Pfam" id="PF01614">
    <property type="entry name" value="IclR_C"/>
    <property type="match status" value="1"/>
</dbReference>
<dbReference type="CDD" id="cd00090">
    <property type="entry name" value="HTH_ARSR"/>
    <property type="match status" value="1"/>
</dbReference>
<evidence type="ECO:0000256" key="3">
    <source>
        <dbReference type="ARBA" id="ARBA00023163"/>
    </source>
</evidence>
<evidence type="ECO:0000313" key="6">
    <source>
        <dbReference type="EMBL" id="MFC4986923.1"/>
    </source>
</evidence>
<dbReference type="Gene3D" id="1.10.10.10">
    <property type="entry name" value="Winged helix-like DNA-binding domain superfamily/Winged helix DNA-binding domain"/>
    <property type="match status" value="1"/>
</dbReference>
<keyword evidence="3" id="KW-0804">Transcription</keyword>
<dbReference type="InterPro" id="IPR011991">
    <property type="entry name" value="ArsR-like_HTH"/>
</dbReference>
<name>A0ABD5QB37_9EURY</name>
<dbReference type="RefSeq" id="WP_224829105.1">
    <property type="nucleotide sequence ID" value="NZ_JAIVEF010000015.1"/>
</dbReference>
<dbReference type="SUPFAM" id="SSF55781">
    <property type="entry name" value="GAF domain-like"/>
    <property type="match status" value="1"/>
</dbReference>
<dbReference type="PANTHER" id="PTHR30136">
    <property type="entry name" value="HELIX-TURN-HELIX TRANSCRIPTIONAL REGULATOR, ICLR FAMILY"/>
    <property type="match status" value="1"/>
</dbReference>
<proteinExistence type="predicted"/>
<dbReference type="SUPFAM" id="SSF46785">
    <property type="entry name" value="Winged helix' DNA-binding domain"/>
    <property type="match status" value="1"/>
</dbReference>
<evidence type="ECO:0000313" key="7">
    <source>
        <dbReference type="Proteomes" id="UP001595925"/>
    </source>
</evidence>
<dbReference type="InterPro" id="IPR036390">
    <property type="entry name" value="WH_DNA-bd_sf"/>
</dbReference>
<dbReference type="InterPro" id="IPR036388">
    <property type="entry name" value="WH-like_DNA-bd_sf"/>
</dbReference>
<dbReference type="PROSITE" id="PS51077">
    <property type="entry name" value="HTH_ICLR"/>
    <property type="match status" value="1"/>
</dbReference>
<keyword evidence="2" id="KW-0238">DNA-binding</keyword>
<dbReference type="InterPro" id="IPR014757">
    <property type="entry name" value="Tscrpt_reg_IclR_C"/>
</dbReference>
<dbReference type="GO" id="GO:0003677">
    <property type="term" value="F:DNA binding"/>
    <property type="evidence" value="ECO:0007669"/>
    <property type="project" value="UniProtKB-KW"/>
</dbReference>
<dbReference type="Proteomes" id="UP001595925">
    <property type="component" value="Unassembled WGS sequence"/>
</dbReference>
<reference evidence="6 7" key="1">
    <citation type="journal article" date="2019" name="Int. J. Syst. Evol. Microbiol.">
        <title>The Global Catalogue of Microorganisms (GCM) 10K type strain sequencing project: providing services to taxonomists for standard genome sequencing and annotation.</title>
        <authorList>
            <consortium name="The Broad Institute Genomics Platform"/>
            <consortium name="The Broad Institute Genome Sequencing Center for Infectious Disease"/>
            <person name="Wu L."/>
            <person name="Ma J."/>
        </authorList>
    </citation>
    <scope>NUCLEOTIDE SEQUENCE [LARGE SCALE GENOMIC DNA]</scope>
    <source>
        <strain evidence="6 7">CGMCC 1.15824</strain>
    </source>
</reference>
<accession>A0ABD5QB37</accession>
<dbReference type="InterPro" id="IPR050707">
    <property type="entry name" value="HTH_MetabolicPath_Reg"/>
</dbReference>
<dbReference type="PANTHER" id="PTHR30136:SF35">
    <property type="entry name" value="HTH-TYPE TRANSCRIPTIONAL REGULATOR RV1719"/>
    <property type="match status" value="1"/>
</dbReference>
<dbReference type="Pfam" id="PF09339">
    <property type="entry name" value="HTH_IclR"/>
    <property type="match status" value="1"/>
</dbReference>
<dbReference type="Gene3D" id="3.30.450.40">
    <property type="match status" value="1"/>
</dbReference>
<evidence type="ECO:0000256" key="1">
    <source>
        <dbReference type="ARBA" id="ARBA00023015"/>
    </source>
</evidence>
<dbReference type="PROSITE" id="PS51078">
    <property type="entry name" value="ICLR_ED"/>
    <property type="match status" value="1"/>
</dbReference>